<dbReference type="InterPro" id="IPR024788">
    <property type="entry name" value="Malectin-like_Carb-bd_dom"/>
</dbReference>
<dbReference type="EMBL" id="JBHFFA010000007">
    <property type="protein sequence ID" value="KAL2612569.1"/>
    <property type="molecule type" value="Genomic_DNA"/>
</dbReference>
<proteinExistence type="predicted"/>
<sequence>MSLYQSTDRNSEHRAQWVALVDSYGQKNEVDVCLLKGTRGTPFINSIELRILPATSYAETKSRQDLLSFLVLGDRLNMGTKPTDNIPFRFPDDDFDRIWWPALPPKYPPYSRADGSSILSNLTFC</sequence>
<dbReference type="PANTHER" id="PTHR45631">
    <property type="entry name" value="OS07G0107800 PROTEIN-RELATED"/>
    <property type="match status" value="1"/>
</dbReference>
<protein>
    <recommendedName>
        <fullName evidence="2">Malectin-like domain-containing protein</fullName>
    </recommendedName>
</protein>
<feature type="domain" description="Malectin-like" evidence="2">
    <location>
        <begin position="26"/>
        <end position="103"/>
    </location>
</feature>
<evidence type="ECO:0000313" key="3">
    <source>
        <dbReference type="EMBL" id="KAL2612569.1"/>
    </source>
</evidence>
<dbReference type="Pfam" id="PF12819">
    <property type="entry name" value="Malectin_like"/>
    <property type="match status" value="1"/>
</dbReference>
<accession>A0ABD1XUV0</accession>
<comment type="subcellular location">
    <subcellularLocation>
        <location evidence="1">Membrane</location>
        <topology evidence="1">Single-pass membrane protein</topology>
    </subcellularLocation>
</comment>
<comment type="caution">
    <text evidence="3">The sequence shown here is derived from an EMBL/GenBank/DDBJ whole genome shotgun (WGS) entry which is preliminary data.</text>
</comment>
<evidence type="ECO:0000259" key="2">
    <source>
        <dbReference type="Pfam" id="PF12819"/>
    </source>
</evidence>
<dbReference type="Proteomes" id="UP001605036">
    <property type="component" value="Unassembled WGS sequence"/>
</dbReference>
<keyword evidence="4" id="KW-1185">Reference proteome</keyword>
<gene>
    <name evidence="3" type="ORF">R1flu_024261</name>
</gene>
<reference evidence="3 4" key="1">
    <citation type="submission" date="2024-09" db="EMBL/GenBank/DDBJ databases">
        <title>Chromosome-scale assembly of Riccia fluitans.</title>
        <authorList>
            <person name="Paukszto L."/>
            <person name="Sawicki J."/>
            <person name="Karawczyk K."/>
            <person name="Piernik-Szablinska J."/>
            <person name="Szczecinska M."/>
            <person name="Mazdziarz M."/>
        </authorList>
    </citation>
    <scope>NUCLEOTIDE SEQUENCE [LARGE SCALE GENOMIC DNA]</scope>
    <source>
        <strain evidence="3">Rf_01</strain>
        <tissue evidence="3">Aerial parts of the thallus</tissue>
    </source>
</reference>
<evidence type="ECO:0000313" key="4">
    <source>
        <dbReference type="Proteomes" id="UP001605036"/>
    </source>
</evidence>
<name>A0ABD1XUV0_9MARC</name>
<evidence type="ECO:0000256" key="1">
    <source>
        <dbReference type="ARBA" id="ARBA00004167"/>
    </source>
</evidence>
<organism evidence="3 4">
    <name type="scientific">Riccia fluitans</name>
    <dbReference type="NCBI Taxonomy" id="41844"/>
    <lineage>
        <taxon>Eukaryota</taxon>
        <taxon>Viridiplantae</taxon>
        <taxon>Streptophyta</taxon>
        <taxon>Embryophyta</taxon>
        <taxon>Marchantiophyta</taxon>
        <taxon>Marchantiopsida</taxon>
        <taxon>Marchantiidae</taxon>
        <taxon>Marchantiales</taxon>
        <taxon>Ricciaceae</taxon>
        <taxon>Riccia</taxon>
    </lineage>
</organism>
<dbReference type="AlphaFoldDB" id="A0ABD1XUV0"/>
<dbReference type="PANTHER" id="PTHR45631:SF68">
    <property type="entry name" value="REPEAT FAMILY PROTEIN, PUTATIVE, EXPRESSED-RELATED"/>
    <property type="match status" value="1"/>
</dbReference>
<dbReference type="GO" id="GO:0016020">
    <property type="term" value="C:membrane"/>
    <property type="evidence" value="ECO:0007669"/>
    <property type="project" value="UniProtKB-SubCell"/>
</dbReference>